<accession>A0A9D4LSC3</accession>
<gene>
    <name evidence="1" type="ORF">DPMN_025965</name>
</gene>
<comment type="caution">
    <text evidence="1">The sequence shown here is derived from an EMBL/GenBank/DDBJ whole genome shotgun (WGS) entry which is preliminary data.</text>
</comment>
<protein>
    <submittedName>
        <fullName evidence="1">Uncharacterized protein</fullName>
    </submittedName>
</protein>
<reference evidence="1" key="1">
    <citation type="journal article" date="2019" name="bioRxiv">
        <title>The Genome of the Zebra Mussel, Dreissena polymorpha: A Resource for Invasive Species Research.</title>
        <authorList>
            <person name="McCartney M.A."/>
            <person name="Auch B."/>
            <person name="Kono T."/>
            <person name="Mallez S."/>
            <person name="Zhang Y."/>
            <person name="Obille A."/>
            <person name="Becker A."/>
            <person name="Abrahante J.E."/>
            <person name="Garbe J."/>
            <person name="Badalamenti J.P."/>
            <person name="Herman A."/>
            <person name="Mangelson H."/>
            <person name="Liachko I."/>
            <person name="Sullivan S."/>
            <person name="Sone E.D."/>
            <person name="Koren S."/>
            <person name="Silverstein K.A.T."/>
            <person name="Beckman K.B."/>
            <person name="Gohl D.M."/>
        </authorList>
    </citation>
    <scope>NUCLEOTIDE SEQUENCE</scope>
    <source>
        <strain evidence="1">Duluth1</strain>
        <tissue evidence="1">Whole animal</tissue>
    </source>
</reference>
<dbReference type="EMBL" id="JAIWYP010000002">
    <property type="protein sequence ID" value="KAH3862989.1"/>
    <property type="molecule type" value="Genomic_DNA"/>
</dbReference>
<dbReference type="PANTHER" id="PTHR37162:SF1">
    <property type="entry name" value="BED-TYPE DOMAIN-CONTAINING PROTEIN"/>
    <property type="match status" value="1"/>
</dbReference>
<dbReference type="Proteomes" id="UP000828390">
    <property type="component" value="Unassembled WGS sequence"/>
</dbReference>
<organism evidence="1 2">
    <name type="scientific">Dreissena polymorpha</name>
    <name type="common">Zebra mussel</name>
    <name type="synonym">Mytilus polymorpha</name>
    <dbReference type="NCBI Taxonomy" id="45954"/>
    <lineage>
        <taxon>Eukaryota</taxon>
        <taxon>Metazoa</taxon>
        <taxon>Spiralia</taxon>
        <taxon>Lophotrochozoa</taxon>
        <taxon>Mollusca</taxon>
        <taxon>Bivalvia</taxon>
        <taxon>Autobranchia</taxon>
        <taxon>Heteroconchia</taxon>
        <taxon>Euheterodonta</taxon>
        <taxon>Imparidentia</taxon>
        <taxon>Neoheterodontei</taxon>
        <taxon>Myida</taxon>
        <taxon>Dreissenoidea</taxon>
        <taxon>Dreissenidae</taxon>
        <taxon>Dreissena</taxon>
    </lineage>
</organism>
<evidence type="ECO:0000313" key="2">
    <source>
        <dbReference type="Proteomes" id="UP000828390"/>
    </source>
</evidence>
<dbReference type="AlphaFoldDB" id="A0A9D4LSC3"/>
<dbReference type="PANTHER" id="PTHR37162">
    <property type="entry name" value="HAT FAMILY DIMERISATION DOMAINCONTAINING PROTEIN-RELATED"/>
    <property type="match status" value="1"/>
</dbReference>
<sequence length="120" mass="14291">MFVRHVQCRWLTLGPALQRILRNWKAVCKYFITDLPAMSKENHTESNLRKNSRYQRICSQLKGKETLAEIQFLTNTGPLFESFLELFQKQEPLIHLLYSESADLLKTIMLCFMKYDCWKL</sequence>
<reference evidence="1" key="2">
    <citation type="submission" date="2020-11" db="EMBL/GenBank/DDBJ databases">
        <authorList>
            <person name="McCartney M.A."/>
            <person name="Auch B."/>
            <person name="Kono T."/>
            <person name="Mallez S."/>
            <person name="Becker A."/>
            <person name="Gohl D.M."/>
            <person name="Silverstein K.A.T."/>
            <person name="Koren S."/>
            <person name="Bechman K.B."/>
            <person name="Herman A."/>
            <person name="Abrahante J.E."/>
            <person name="Garbe J."/>
        </authorList>
    </citation>
    <scope>NUCLEOTIDE SEQUENCE</scope>
    <source>
        <strain evidence="1">Duluth1</strain>
        <tissue evidence="1">Whole animal</tissue>
    </source>
</reference>
<proteinExistence type="predicted"/>
<evidence type="ECO:0000313" key="1">
    <source>
        <dbReference type="EMBL" id="KAH3862989.1"/>
    </source>
</evidence>
<name>A0A9D4LSC3_DREPO</name>
<keyword evidence="2" id="KW-1185">Reference proteome</keyword>